<dbReference type="InterPro" id="IPR024344">
    <property type="entry name" value="MDMPI_metal-binding"/>
</dbReference>
<sequence length="286" mass="30741">MTTSLAAASFGLAALIDAWESSLRAVSELGRRLSPQQWAASTECPGWSVADIVAHTCWIEARMVGRDEPAHLPEWDDLPHAQSELQRTIETGVDVRRGVPQADLCTELDGLIDVRLAMIMALDPLRLDTLVASPLGGERPLEYVLRMRCFDIWTHEQDIRRAVGLPANLGSPGAQVAALQFARAIPFILARNLGSPVGTTLRVTVTGRVGFETWAGIDDDGQGIALDALTVSGQSPSLAMTTDWETYARLGAGRLDTTDPSVLALITLEGDLELGARLPEALAITP</sequence>
<evidence type="ECO:0000313" key="3">
    <source>
        <dbReference type="EMBL" id="CAB4924910.1"/>
    </source>
</evidence>
<organism evidence="2">
    <name type="scientific">freshwater metagenome</name>
    <dbReference type="NCBI Taxonomy" id="449393"/>
    <lineage>
        <taxon>unclassified sequences</taxon>
        <taxon>metagenomes</taxon>
        <taxon>ecological metagenomes</taxon>
    </lineage>
</organism>
<feature type="domain" description="Mycothiol-dependent maleylpyruvate isomerase metal-binding" evidence="1">
    <location>
        <begin position="22"/>
        <end position="160"/>
    </location>
</feature>
<gene>
    <name evidence="2" type="ORF">UFOPK3268_00750</name>
    <name evidence="3" type="ORF">UFOPK3752_00064</name>
    <name evidence="4" type="ORF">UFOPK4150_00278</name>
</gene>
<dbReference type="Pfam" id="PF11716">
    <property type="entry name" value="MDMPI_N"/>
    <property type="match status" value="1"/>
</dbReference>
<reference evidence="2" key="1">
    <citation type="submission" date="2020-05" db="EMBL/GenBank/DDBJ databases">
        <authorList>
            <person name="Chiriac C."/>
            <person name="Salcher M."/>
            <person name="Ghai R."/>
            <person name="Kavagutti S V."/>
        </authorList>
    </citation>
    <scope>NUCLEOTIDE SEQUENCE</scope>
</reference>
<dbReference type="NCBIfam" id="TIGR03083">
    <property type="entry name" value="maleylpyruvate isomerase family mycothiol-dependent enzyme"/>
    <property type="match status" value="1"/>
</dbReference>
<dbReference type="EMBL" id="CAFBND010000002">
    <property type="protein sequence ID" value="CAB4924910.1"/>
    <property type="molecule type" value="Genomic_DNA"/>
</dbReference>
<name>A0A6J7BY03_9ZZZZ</name>
<proteinExistence type="predicted"/>
<protein>
    <submittedName>
        <fullName evidence="2">Unannotated protein</fullName>
    </submittedName>
</protein>
<dbReference type="InterPro" id="IPR034660">
    <property type="entry name" value="DinB/YfiT-like"/>
</dbReference>
<dbReference type="InterPro" id="IPR017517">
    <property type="entry name" value="Maleyloyr_isom"/>
</dbReference>
<dbReference type="Gene3D" id="1.20.120.450">
    <property type="entry name" value="dinb family like domain"/>
    <property type="match status" value="1"/>
</dbReference>
<evidence type="ECO:0000313" key="2">
    <source>
        <dbReference type="EMBL" id="CAB4849288.1"/>
    </source>
</evidence>
<evidence type="ECO:0000313" key="4">
    <source>
        <dbReference type="EMBL" id="CAB5021586.1"/>
    </source>
</evidence>
<dbReference type="GO" id="GO:0046872">
    <property type="term" value="F:metal ion binding"/>
    <property type="evidence" value="ECO:0007669"/>
    <property type="project" value="InterPro"/>
</dbReference>
<accession>A0A6J7BY03</accession>
<dbReference type="EMBL" id="CAFBIZ010000079">
    <property type="protein sequence ID" value="CAB4849288.1"/>
    <property type="molecule type" value="Genomic_DNA"/>
</dbReference>
<evidence type="ECO:0000259" key="1">
    <source>
        <dbReference type="Pfam" id="PF11716"/>
    </source>
</evidence>
<dbReference type="EMBL" id="CAFBPU010000004">
    <property type="protein sequence ID" value="CAB5021586.1"/>
    <property type="molecule type" value="Genomic_DNA"/>
</dbReference>
<dbReference type="AlphaFoldDB" id="A0A6J7BY03"/>
<dbReference type="SUPFAM" id="SSF109854">
    <property type="entry name" value="DinB/YfiT-like putative metalloenzymes"/>
    <property type="match status" value="1"/>
</dbReference>